<dbReference type="HOGENOM" id="CLU_1107730_0_0_1"/>
<keyword evidence="3" id="KW-0498">Mitosis</keyword>
<dbReference type="eggNOG" id="ENOG502S9HM">
    <property type="taxonomic scope" value="Eukaryota"/>
</dbReference>
<dbReference type="EMBL" id="DS480436">
    <property type="protein sequence ID" value="EDO16020.1"/>
    <property type="molecule type" value="Genomic_DNA"/>
</dbReference>
<dbReference type="InParanoid" id="A7TNZ5"/>
<keyword evidence="2" id="KW-0132">Cell division</keyword>
<keyword evidence="4" id="KW-0833">Ubl conjugation pathway</keyword>
<dbReference type="KEGG" id="vpo:Kpol_495p18"/>
<reference evidence="7 8" key="1">
    <citation type="journal article" date="2007" name="Proc. Natl. Acad. Sci. U.S.A.">
        <title>Independent sorting-out of thousands of duplicated gene pairs in two yeast species descended from a whole-genome duplication.</title>
        <authorList>
            <person name="Scannell D.R."/>
            <person name="Frank A.C."/>
            <person name="Conant G.C."/>
            <person name="Byrne K.P."/>
            <person name="Woolfit M."/>
            <person name="Wolfe K.H."/>
        </authorList>
    </citation>
    <scope>NUCLEOTIDE SEQUENCE [LARGE SCALE GENOMIC DNA]</scope>
    <source>
        <strain evidence="8">ATCC 22028 / DSM 70294 / BCRC 21397 / CBS 2163 / NBRC 10782 / NRRL Y-8283 / UCD 57-17</strain>
    </source>
</reference>
<evidence type="ECO:0000256" key="2">
    <source>
        <dbReference type="ARBA" id="ARBA00022618"/>
    </source>
</evidence>
<accession>A7TNZ5</accession>
<evidence type="ECO:0000313" key="8">
    <source>
        <dbReference type="Proteomes" id="UP000000267"/>
    </source>
</evidence>
<dbReference type="Proteomes" id="UP000000267">
    <property type="component" value="Unassembled WGS sequence"/>
</dbReference>
<evidence type="ECO:0000313" key="7">
    <source>
        <dbReference type="EMBL" id="EDO16020.1"/>
    </source>
</evidence>
<dbReference type="PhylomeDB" id="A7TNZ5"/>
<evidence type="ECO:0000256" key="4">
    <source>
        <dbReference type="ARBA" id="ARBA00022786"/>
    </source>
</evidence>
<dbReference type="RefSeq" id="XP_001643878.1">
    <property type="nucleotide sequence ID" value="XM_001643828.1"/>
</dbReference>
<evidence type="ECO:0000256" key="6">
    <source>
        <dbReference type="SAM" id="MobiDB-lite"/>
    </source>
</evidence>
<proteinExistence type="inferred from homology"/>
<dbReference type="AlphaFoldDB" id="A7TNZ5"/>
<dbReference type="FunCoup" id="A7TNZ5">
    <property type="interactions" value="237"/>
</dbReference>
<sequence length="229" mass="26023">MNSYRDSYYQFQHFDESFHCLYYEWNRDEFPLTEEEIGGDNGQNSNLNVDNNVDGNNVGINNSGVNGNTSNHPKNTNGTNGNGDTLSSNQAYWDYFHDEEDWELFKGMQLDSNGVVTFNFVNEEIDFNCTSPDKEINNFDVTDPSNTNFIATNGIDMTMMTASNVEQIGGSDNTFIDSSNGQPVPRGYQPKQHFAMVPDTITGSIFNRQRGVIRIARQQNSSWKDWTLR</sequence>
<gene>
    <name evidence="7" type="ORF">Kpol_495p18</name>
</gene>
<dbReference type="GO" id="GO:0051301">
    <property type="term" value="P:cell division"/>
    <property type="evidence" value="ECO:0007669"/>
    <property type="project" value="UniProtKB-KW"/>
</dbReference>
<evidence type="ECO:0000256" key="3">
    <source>
        <dbReference type="ARBA" id="ARBA00022776"/>
    </source>
</evidence>
<dbReference type="OMA" id="LYVEWND"/>
<organism evidence="8">
    <name type="scientific">Vanderwaltozyma polyspora (strain ATCC 22028 / DSM 70294 / BCRC 21397 / CBS 2163 / NBRC 10782 / NRRL Y-8283 / UCD 57-17)</name>
    <name type="common">Kluyveromyces polysporus</name>
    <dbReference type="NCBI Taxonomy" id="436907"/>
    <lineage>
        <taxon>Eukaryota</taxon>
        <taxon>Fungi</taxon>
        <taxon>Dikarya</taxon>
        <taxon>Ascomycota</taxon>
        <taxon>Saccharomycotina</taxon>
        <taxon>Saccharomycetes</taxon>
        <taxon>Saccharomycetales</taxon>
        <taxon>Saccharomycetaceae</taxon>
        <taxon>Vanderwaltozyma</taxon>
    </lineage>
</organism>
<feature type="region of interest" description="Disordered" evidence="6">
    <location>
        <begin position="57"/>
        <end position="84"/>
    </location>
</feature>
<evidence type="ECO:0000256" key="1">
    <source>
        <dbReference type="ARBA" id="ARBA00006940"/>
    </source>
</evidence>
<dbReference type="InterPro" id="IPR008401">
    <property type="entry name" value="Apc13"/>
</dbReference>
<comment type="similarity">
    <text evidence="1">Belongs to the APC13 family.</text>
</comment>
<dbReference type="GeneID" id="5544144"/>
<dbReference type="Pfam" id="PF05839">
    <property type="entry name" value="Apc13p"/>
    <property type="match status" value="1"/>
</dbReference>
<evidence type="ECO:0000256" key="5">
    <source>
        <dbReference type="ARBA" id="ARBA00023306"/>
    </source>
</evidence>
<protein>
    <submittedName>
        <fullName evidence="7">Uncharacterized protein</fullName>
    </submittedName>
</protein>
<keyword evidence="8" id="KW-1185">Reference proteome</keyword>
<keyword evidence="5" id="KW-0131">Cell cycle</keyword>
<dbReference type="GO" id="GO:0005680">
    <property type="term" value="C:anaphase-promoting complex"/>
    <property type="evidence" value="ECO:0007669"/>
    <property type="project" value="InterPro"/>
</dbReference>
<dbReference type="STRING" id="436907.A7TNZ5"/>
<dbReference type="OrthoDB" id="4038621at2759"/>
<name>A7TNZ5_VANPO</name>